<dbReference type="EMBL" id="RPBY01000005">
    <property type="protein sequence ID" value="NCH88504.1"/>
    <property type="molecule type" value="Genomic_DNA"/>
</dbReference>
<comment type="caution">
    <text evidence="1">The sequence shown here is derived from an EMBL/GenBank/DDBJ whole genome shotgun (WGS) entry which is preliminary data.</text>
</comment>
<dbReference type="Proteomes" id="UP000778262">
    <property type="component" value="Unassembled WGS sequence"/>
</dbReference>
<dbReference type="AlphaFoldDB" id="A0A9Q4T525"/>
<reference evidence="1" key="1">
    <citation type="submission" date="2018-11" db="EMBL/GenBank/DDBJ databases">
        <title>Genomics analysis of Putative Virulence Factors on Adhesion and Cytotoxicity for Cronobacter spp.</title>
        <authorList>
            <person name="Cui J."/>
        </authorList>
    </citation>
    <scope>NUCLEOTIDE SEQUENCE</scope>
    <source>
        <strain evidence="1">SD69</strain>
    </source>
</reference>
<evidence type="ECO:0000313" key="1">
    <source>
        <dbReference type="EMBL" id="NCH88504.1"/>
    </source>
</evidence>
<accession>A0A9Q4T525</accession>
<sequence>MDGGAVIECLSSLTATCVLRAAITARFTLSLRFSSILFCCYLPPRCRSASPLRFLIYHCQEWASRN</sequence>
<proteinExistence type="predicted"/>
<gene>
    <name evidence="1" type="ORF">EHJ13_13810</name>
</gene>
<name>A0A9Q4T525_9ENTR</name>
<evidence type="ECO:0000313" key="2">
    <source>
        <dbReference type="Proteomes" id="UP000778262"/>
    </source>
</evidence>
<organism evidence="1 2">
    <name type="scientific">Cronobacter dublinensis</name>
    <dbReference type="NCBI Taxonomy" id="413497"/>
    <lineage>
        <taxon>Bacteria</taxon>
        <taxon>Pseudomonadati</taxon>
        <taxon>Pseudomonadota</taxon>
        <taxon>Gammaproteobacteria</taxon>
        <taxon>Enterobacterales</taxon>
        <taxon>Enterobacteriaceae</taxon>
        <taxon>Cronobacter</taxon>
    </lineage>
</organism>
<protein>
    <submittedName>
        <fullName evidence="1">Uncharacterized protein</fullName>
    </submittedName>
</protein>